<dbReference type="Gene3D" id="2.40.160.130">
    <property type="entry name" value="Capsule assembly protein Wzi"/>
    <property type="match status" value="1"/>
</dbReference>
<dbReference type="EMBL" id="VSIX01000114">
    <property type="protein sequence ID" value="TYB30571.1"/>
    <property type="molecule type" value="Genomic_DNA"/>
</dbReference>
<protein>
    <submittedName>
        <fullName evidence="1">Capsule assembly Wzi family protein</fullName>
    </submittedName>
</protein>
<name>A0A5D0MGG6_9BACT</name>
<keyword evidence="2" id="KW-1185">Reference proteome</keyword>
<dbReference type="Proteomes" id="UP000324143">
    <property type="component" value="Unassembled WGS sequence"/>
</dbReference>
<reference evidence="1" key="1">
    <citation type="submission" date="2019-08" db="EMBL/GenBank/DDBJ databases">
        <title>Genomic characterization of a novel candidate phylum (ARYD3) from a high temperature, high salinity tertiary oil reservoir in north central Oklahoma, USA.</title>
        <authorList>
            <person name="Youssef N.H."/>
            <person name="Yadav A."/>
            <person name="Elshahed M.S."/>
        </authorList>
    </citation>
    <scope>NUCLEOTIDE SEQUENCE [LARGE SCALE GENOMIC DNA]</scope>
    <source>
        <strain evidence="1">ARYD3</strain>
    </source>
</reference>
<accession>A0A5D0MGG6</accession>
<organism evidence="1 2">
    <name type="scientific">Candidatus Mcinerneyibacterium aminivorans</name>
    <dbReference type="NCBI Taxonomy" id="2703815"/>
    <lineage>
        <taxon>Bacteria</taxon>
        <taxon>Candidatus Macinerneyibacteriota</taxon>
        <taxon>Candidatus Mcinerneyibacteria</taxon>
        <taxon>Candidatus Mcinerneyibacteriales</taxon>
        <taxon>Candidatus Mcinerneyibacteriaceae</taxon>
        <taxon>Candidatus Mcinerneyibacterium</taxon>
    </lineage>
</organism>
<dbReference type="AlphaFoldDB" id="A0A5D0MGG6"/>
<evidence type="ECO:0000313" key="2">
    <source>
        <dbReference type="Proteomes" id="UP000324143"/>
    </source>
</evidence>
<proteinExistence type="predicted"/>
<dbReference type="InterPro" id="IPR026950">
    <property type="entry name" value="Caps_assemb_Wzi"/>
</dbReference>
<evidence type="ECO:0000313" key="1">
    <source>
        <dbReference type="EMBL" id="TYB30571.1"/>
    </source>
</evidence>
<dbReference type="Pfam" id="PF14052">
    <property type="entry name" value="Caps_assemb_Wzi"/>
    <property type="match status" value="1"/>
</dbReference>
<dbReference type="InterPro" id="IPR038636">
    <property type="entry name" value="Wzi_sf"/>
</dbReference>
<sequence length="566" mass="67142">MKKLLFLFIIGLMVLSYIYSFEQTDSEFYDFVEDIYIKYGLKDFSYTRPYNRKEIVEVLNNINKNKDNLTEIEKNILKRYRKKYSSYIEDNNKKEYHLYSYERDEGNLYLDFVGKTGYVKNQYDLQTEKKLNYLIYTGGITFKGNVTDYMDYYFYFRDETYNLEEKLSDVRGYFENRGRGWIASGFRVDKKEIYMDTTETYLDFYLPYTDIRIGKNNNSWGPGNKSNVMISDNATSYVQFYDEIEIGKFQLSSFTGGLRTYLMDPNTTIELENGDTKQQYRKKYIAAHRLEISVLDNLKVGINESVIYADKNLQLGYMIPFNFFWSEQHYEGDRDNSTMGADVSFVPFRGVNLYGEIFIDDLSVSELSDYKHSKFAYLGGINYYPHFVNDIKLILEYSRVNPIVYTHRFNVDNFTHYRSNIGSFLYPNSDYLYAGINKNWTSKLQTEIYYFKKRHGDNYTDQSDEFVNVGGDMYTPHALSSESNIKENLNFLDGIKETTRKIGINLKYLIEWKNIYKSFSINNLFLKVNYELSQYEQKLPDNIKTDSADRIDENLNSFEVLVEYNY</sequence>
<comment type="caution">
    <text evidence="1">The sequence shown here is derived from an EMBL/GenBank/DDBJ whole genome shotgun (WGS) entry which is preliminary data.</text>
</comment>
<gene>
    <name evidence="1" type="ORF">FXF47_08550</name>
</gene>